<feature type="region of interest" description="Disordered" evidence="1">
    <location>
        <begin position="370"/>
        <end position="410"/>
    </location>
</feature>
<feature type="region of interest" description="Disordered" evidence="1">
    <location>
        <begin position="223"/>
        <end position="259"/>
    </location>
</feature>
<organism evidence="3 4">
    <name type="scientific">Coniella lustricola</name>
    <dbReference type="NCBI Taxonomy" id="2025994"/>
    <lineage>
        <taxon>Eukaryota</taxon>
        <taxon>Fungi</taxon>
        <taxon>Dikarya</taxon>
        <taxon>Ascomycota</taxon>
        <taxon>Pezizomycotina</taxon>
        <taxon>Sordariomycetes</taxon>
        <taxon>Sordariomycetidae</taxon>
        <taxon>Diaporthales</taxon>
        <taxon>Schizoparmaceae</taxon>
        <taxon>Coniella</taxon>
    </lineage>
</organism>
<dbReference type="Proteomes" id="UP000241462">
    <property type="component" value="Unassembled WGS sequence"/>
</dbReference>
<dbReference type="InterPro" id="IPR036420">
    <property type="entry name" value="BRCT_dom_sf"/>
</dbReference>
<name>A0A2T3A024_9PEZI</name>
<dbReference type="OrthoDB" id="2384350at2759"/>
<dbReference type="InterPro" id="IPR022047">
    <property type="entry name" value="Microcephalin-like"/>
</dbReference>
<dbReference type="InParanoid" id="A0A2T3A024"/>
<accession>A0A2T3A024</accession>
<feature type="compositionally biased region" description="Pro residues" evidence="1">
    <location>
        <begin position="231"/>
        <end position="240"/>
    </location>
</feature>
<feature type="region of interest" description="Disordered" evidence="1">
    <location>
        <begin position="163"/>
        <end position="190"/>
    </location>
</feature>
<evidence type="ECO:0000259" key="2">
    <source>
        <dbReference type="PROSITE" id="PS50172"/>
    </source>
</evidence>
<dbReference type="CDD" id="cd17716">
    <property type="entry name" value="BRCT_microcephalin_rpt1"/>
    <property type="match status" value="1"/>
</dbReference>
<dbReference type="InterPro" id="IPR001357">
    <property type="entry name" value="BRCT_dom"/>
</dbReference>
<dbReference type="PROSITE" id="PS50172">
    <property type="entry name" value="BRCT"/>
    <property type="match status" value="1"/>
</dbReference>
<proteinExistence type="predicted"/>
<reference evidence="3 4" key="1">
    <citation type="journal article" date="2018" name="Mycol. Prog.">
        <title>Coniella lustricola, a new species from submerged detritus.</title>
        <authorList>
            <person name="Raudabaugh D.B."/>
            <person name="Iturriaga T."/>
            <person name="Carver A."/>
            <person name="Mondo S."/>
            <person name="Pangilinan J."/>
            <person name="Lipzen A."/>
            <person name="He G."/>
            <person name="Amirebrahimi M."/>
            <person name="Grigoriev I.V."/>
            <person name="Miller A.N."/>
        </authorList>
    </citation>
    <scope>NUCLEOTIDE SEQUENCE [LARGE SCALE GENOMIC DNA]</scope>
    <source>
        <strain evidence="3 4">B22-T-1</strain>
    </source>
</reference>
<feature type="domain" description="BRCT" evidence="2">
    <location>
        <begin position="257"/>
        <end position="361"/>
    </location>
</feature>
<feature type="compositionally biased region" description="Basic and acidic residues" evidence="1">
    <location>
        <begin position="377"/>
        <end position="395"/>
    </location>
</feature>
<dbReference type="EMBL" id="KZ678532">
    <property type="protein sequence ID" value="PSR80388.1"/>
    <property type="molecule type" value="Genomic_DNA"/>
</dbReference>
<dbReference type="STRING" id="2025994.A0A2T3A024"/>
<protein>
    <recommendedName>
        <fullName evidence="2">BRCT domain-containing protein</fullName>
    </recommendedName>
</protein>
<evidence type="ECO:0000256" key="1">
    <source>
        <dbReference type="SAM" id="MobiDB-lite"/>
    </source>
</evidence>
<evidence type="ECO:0000313" key="3">
    <source>
        <dbReference type="EMBL" id="PSR80388.1"/>
    </source>
</evidence>
<dbReference type="Gene3D" id="3.40.50.10190">
    <property type="entry name" value="BRCT domain"/>
    <property type="match status" value="1"/>
</dbReference>
<dbReference type="GO" id="GO:0000278">
    <property type="term" value="P:mitotic cell cycle"/>
    <property type="evidence" value="ECO:0007669"/>
    <property type="project" value="TreeGrafter"/>
</dbReference>
<feature type="region of interest" description="Disordered" evidence="1">
    <location>
        <begin position="1"/>
        <end position="50"/>
    </location>
</feature>
<dbReference type="PANTHER" id="PTHR14625">
    <property type="entry name" value="MICROCEPHALIN"/>
    <property type="match status" value="1"/>
</dbReference>
<sequence>MGNGNSSRRSSEVGFTPLAQRLNQWRAGSPRVTETANAHKSEYTQEDSQVFPDEHSIQEAASDTETFSEVPEIKEPVLEDITLTDEDLALMSEANEMSGMSPEHIESMLSVESNDDTISETSQEYGDENIIPPTSDTLVLPVTPQRPLRREFHTVSKIPLKDFEESTPIARPSPEQQRHSASRLPVPRPTFSLSRSATVISYSPTKNKEEDETTFEEAIEGEILLERSGSVPPPETPSRPSPRDQTETPARTPRRDVNPTMLQEAAVFVDVYTMDGADASALFVELLTQMGARCVSKWDWEPREDDASSKIGITHVVYKDGGKRTLEKVRKAAGAVHCVGVGWVLDCERENKWLEETPYYIDDLVVPRRRSSRRRKTTEPKAPDSKTRNTKRECRTAPTTPLPNRRDSCLWMHTPEDPEWANEDGMDDFDFEDAGHEAWYSTAPLTPVPKTPAPDTIRRFAMEIQPDTPSAVDDEDHEACDSNRTLSREQLVQRSCPPKPQHMYDDMGAGILGLSKDETVARRLQDARRKSMAFAPRVSSPLAKSWKEWS</sequence>
<keyword evidence="4" id="KW-1185">Reference proteome</keyword>
<gene>
    <name evidence="3" type="ORF">BD289DRAFT_374129</name>
</gene>
<evidence type="ECO:0000313" key="4">
    <source>
        <dbReference type="Proteomes" id="UP000241462"/>
    </source>
</evidence>
<dbReference type="SUPFAM" id="SSF52113">
    <property type="entry name" value="BRCT domain"/>
    <property type="match status" value="1"/>
</dbReference>
<dbReference type="PANTHER" id="PTHR14625:SF3">
    <property type="entry name" value="MICROCEPHALIN"/>
    <property type="match status" value="1"/>
</dbReference>
<dbReference type="AlphaFoldDB" id="A0A2T3A024"/>
<feature type="region of interest" description="Disordered" evidence="1">
    <location>
        <begin position="529"/>
        <end position="550"/>
    </location>
</feature>